<dbReference type="SUPFAM" id="SSF49493">
    <property type="entry name" value="HSP40/DnaJ peptide-binding domain"/>
    <property type="match status" value="2"/>
</dbReference>
<dbReference type="FunFam" id="2.60.260.20:FF:000006">
    <property type="entry name" value="DnaJ subfamily B member 13"/>
    <property type="match status" value="1"/>
</dbReference>
<protein>
    <recommendedName>
        <fullName evidence="3">Chaperone DnaJ C-terminal domain-containing protein</fullName>
    </recommendedName>
</protein>
<organism evidence="4 5">
    <name type="scientific">Daucus carota subsp. sativus</name>
    <name type="common">Carrot</name>
    <dbReference type="NCBI Taxonomy" id="79200"/>
    <lineage>
        <taxon>Eukaryota</taxon>
        <taxon>Viridiplantae</taxon>
        <taxon>Streptophyta</taxon>
        <taxon>Embryophyta</taxon>
        <taxon>Tracheophyta</taxon>
        <taxon>Spermatophyta</taxon>
        <taxon>Magnoliopsida</taxon>
        <taxon>eudicotyledons</taxon>
        <taxon>Gunneridae</taxon>
        <taxon>Pentapetalae</taxon>
        <taxon>asterids</taxon>
        <taxon>campanulids</taxon>
        <taxon>Apiales</taxon>
        <taxon>Apiaceae</taxon>
        <taxon>Apioideae</taxon>
        <taxon>Scandiceae</taxon>
        <taxon>Daucinae</taxon>
        <taxon>Daucus</taxon>
        <taxon>Daucus sect. Daucus</taxon>
    </lineage>
</organism>
<dbReference type="InterPro" id="IPR008971">
    <property type="entry name" value="HSP40/DnaJ_pept-bd"/>
</dbReference>
<dbReference type="GO" id="GO:0051087">
    <property type="term" value="F:protein-folding chaperone binding"/>
    <property type="evidence" value="ECO:0007669"/>
    <property type="project" value="TreeGrafter"/>
</dbReference>
<evidence type="ECO:0000313" key="4">
    <source>
        <dbReference type="EMBL" id="WOG97207.1"/>
    </source>
</evidence>
<dbReference type="GO" id="GO:0051082">
    <property type="term" value="F:unfolded protein binding"/>
    <property type="evidence" value="ECO:0007669"/>
    <property type="project" value="InterPro"/>
</dbReference>
<accession>A0AAF0WW56</accession>
<dbReference type="CDD" id="cd10747">
    <property type="entry name" value="DnaJ_C"/>
    <property type="match status" value="1"/>
</dbReference>
<keyword evidence="1" id="KW-0143">Chaperone</keyword>
<dbReference type="EMBL" id="CP093346">
    <property type="protein sequence ID" value="WOG97207.1"/>
    <property type="molecule type" value="Genomic_DNA"/>
</dbReference>
<feature type="compositionally biased region" description="Polar residues" evidence="2">
    <location>
        <begin position="54"/>
        <end position="73"/>
    </location>
</feature>
<evidence type="ECO:0000256" key="1">
    <source>
        <dbReference type="ARBA" id="ARBA00023186"/>
    </source>
</evidence>
<dbReference type="PANTHER" id="PTHR24078">
    <property type="entry name" value="DNAJ HOMOLOG SUBFAMILY C MEMBER"/>
    <property type="match status" value="1"/>
</dbReference>
<sequence>MILCLQLFQLNSDKNEQNNGTGALRGLSGNLFNHKGHHASRRSSYSQPLGRATDTMSGNLSSLPKSTSQNIFGRNSVDGIRRQPSPLPRTMSTKIMYSNSSGVIKPPVVEKKLACTLEEICFGCVKKVKITRDVVTDNREIVQEDEVLTINVKPGWRNGTKITFEGKGNEVPGGETGDVVFLIAENNHLLFRKDGNDLVFEIEIPLVEALTGCRLSVPLLGGEKTMITMEDVIYPGYEKIVAGQGMPKAKEPGERGDLIVKFEVEFPRQLTDEQRSDVYNILHDSCW</sequence>
<dbReference type="Pfam" id="PF01556">
    <property type="entry name" value="DnaJ_C"/>
    <property type="match status" value="1"/>
</dbReference>
<dbReference type="Gene3D" id="2.60.260.20">
    <property type="entry name" value="Urease metallochaperone UreE, N-terminal domain"/>
    <property type="match status" value="2"/>
</dbReference>
<feature type="domain" description="Chaperone DnaJ C-terminal" evidence="3">
    <location>
        <begin position="110"/>
        <end position="267"/>
    </location>
</feature>
<name>A0AAF0WW56_DAUCS</name>
<dbReference type="GO" id="GO:0006457">
    <property type="term" value="P:protein folding"/>
    <property type="evidence" value="ECO:0007669"/>
    <property type="project" value="InterPro"/>
</dbReference>
<evidence type="ECO:0000259" key="3">
    <source>
        <dbReference type="Pfam" id="PF01556"/>
    </source>
</evidence>
<dbReference type="AlphaFoldDB" id="A0AAF0WW56"/>
<gene>
    <name evidence="4" type="ORF">DCAR_0416547</name>
</gene>
<dbReference type="InterPro" id="IPR002939">
    <property type="entry name" value="DnaJ_C"/>
</dbReference>
<feature type="region of interest" description="Disordered" evidence="2">
    <location>
        <begin position="33"/>
        <end position="91"/>
    </location>
</feature>
<reference evidence="4" key="2">
    <citation type="submission" date="2022-03" db="EMBL/GenBank/DDBJ databases">
        <title>Draft title - Genomic analysis of global carrot germplasm unveils the trajectory of domestication and the origin of high carotenoid orange carrot.</title>
        <authorList>
            <person name="Iorizzo M."/>
            <person name="Ellison S."/>
            <person name="Senalik D."/>
            <person name="Macko-Podgorni A."/>
            <person name="Grzebelus D."/>
            <person name="Bostan H."/>
            <person name="Rolling W."/>
            <person name="Curaba J."/>
            <person name="Simon P."/>
        </authorList>
    </citation>
    <scope>NUCLEOTIDE SEQUENCE</scope>
    <source>
        <tissue evidence="4">Leaf</tissue>
    </source>
</reference>
<dbReference type="FunFam" id="2.60.260.20:FF:000015">
    <property type="entry name" value="Heat shock protein 40"/>
    <property type="match status" value="1"/>
</dbReference>
<proteinExistence type="predicted"/>
<dbReference type="PANTHER" id="PTHR24078:SF522">
    <property type="entry name" value="DNAJ CHAPERONE C-TERMINAL DOMAIN-CONTAINING PROTEIN"/>
    <property type="match status" value="1"/>
</dbReference>
<dbReference type="GO" id="GO:0005829">
    <property type="term" value="C:cytosol"/>
    <property type="evidence" value="ECO:0007669"/>
    <property type="project" value="TreeGrafter"/>
</dbReference>
<dbReference type="Proteomes" id="UP000077755">
    <property type="component" value="Chromosome 4"/>
</dbReference>
<keyword evidence="5" id="KW-1185">Reference proteome</keyword>
<reference evidence="4" key="1">
    <citation type="journal article" date="2016" name="Nat. Genet.">
        <title>A high-quality carrot genome assembly provides new insights into carotenoid accumulation and asterid genome evolution.</title>
        <authorList>
            <person name="Iorizzo M."/>
            <person name="Ellison S."/>
            <person name="Senalik D."/>
            <person name="Zeng P."/>
            <person name="Satapoomin P."/>
            <person name="Huang J."/>
            <person name="Bowman M."/>
            <person name="Iovene M."/>
            <person name="Sanseverino W."/>
            <person name="Cavagnaro P."/>
            <person name="Yildiz M."/>
            <person name="Macko-Podgorni A."/>
            <person name="Moranska E."/>
            <person name="Grzebelus E."/>
            <person name="Grzebelus D."/>
            <person name="Ashrafi H."/>
            <person name="Zheng Z."/>
            <person name="Cheng S."/>
            <person name="Spooner D."/>
            <person name="Van Deynze A."/>
            <person name="Simon P."/>
        </authorList>
    </citation>
    <scope>NUCLEOTIDE SEQUENCE</scope>
    <source>
        <tissue evidence="4">Leaf</tissue>
    </source>
</reference>
<evidence type="ECO:0000256" key="2">
    <source>
        <dbReference type="SAM" id="MobiDB-lite"/>
    </source>
</evidence>
<evidence type="ECO:0000313" key="5">
    <source>
        <dbReference type="Proteomes" id="UP000077755"/>
    </source>
</evidence>
<dbReference type="InterPro" id="IPR051339">
    <property type="entry name" value="DnaJ_subfamily_B"/>
</dbReference>